<evidence type="ECO:0000313" key="2">
    <source>
        <dbReference type="Proteomes" id="UP001151760"/>
    </source>
</evidence>
<proteinExistence type="predicted"/>
<reference evidence="1" key="2">
    <citation type="submission" date="2022-01" db="EMBL/GenBank/DDBJ databases">
        <authorList>
            <person name="Yamashiro T."/>
            <person name="Shiraishi A."/>
            <person name="Satake H."/>
            <person name="Nakayama K."/>
        </authorList>
    </citation>
    <scope>NUCLEOTIDE SEQUENCE</scope>
</reference>
<reference evidence="1" key="1">
    <citation type="journal article" date="2022" name="Int. J. Mol. Sci.">
        <title>Draft Genome of Tanacetum Coccineum: Genomic Comparison of Closely Related Tanacetum-Family Plants.</title>
        <authorList>
            <person name="Yamashiro T."/>
            <person name="Shiraishi A."/>
            <person name="Nakayama K."/>
            <person name="Satake H."/>
        </authorList>
    </citation>
    <scope>NUCLEOTIDE SEQUENCE</scope>
</reference>
<keyword evidence="2" id="KW-1185">Reference proteome</keyword>
<dbReference type="EMBL" id="BQNB010012994">
    <property type="protein sequence ID" value="GJT10532.1"/>
    <property type="molecule type" value="Genomic_DNA"/>
</dbReference>
<comment type="caution">
    <text evidence="1">The sequence shown here is derived from an EMBL/GenBank/DDBJ whole genome shotgun (WGS) entry which is preliminary data.</text>
</comment>
<evidence type="ECO:0000313" key="1">
    <source>
        <dbReference type="EMBL" id="GJT10532.1"/>
    </source>
</evidence>
<accession>A0ABQ5B8U7</accession>
<name>A0ABQ5B8U7_9ASTR</name>
<dbReference type="Proteomes" id="UP001151760">
    <property type="component" value="Unassembled WGS sequence"/>
</dbReference>
<protein>
    <submittedName>
        <fullName evidence="1">Uncharacterized protein</fullName>
    </submittedName>
</protein>
<gene>
    <name evidence="1" type="ORF">Tco_0857574</name>
</gene>
<organism evidence="1 2">
    <name type="scientific">Tanacetum coccineum</name>
    <dbReference type="NCBI Taxonomy" id="301880"/>
    <lineage>
        <taxon>Eukaryota</taxon>
        <taxon>Viridiplantae</taxon>
        <taxon>Streptophyta</taxon>
        <taxon>Embryophyta</taxon>
        <taxon>Tracheophyta</taxon>
        <taxon>Spermatophyta</taxon>
        <taxon>Magnoliopsida</taxon>
        <taxon>eudicotyledons</taxon>
        <taxon>Gunneridae</taxon>
        <taxon>Pentapetalae</taxon>
        <taxon>asterids</taxon>
        <taxon>campanulids</taxon>
        <taxon>Asterales</taxon>
        <taxon>Asteraceae</taxon>
        <taxon>Asteroideae</taxon>
        <taxon>Anthemideae</taxon>
        <taxon>Anthemidinae</taxon>
        <taxon>Tanacetum</taxon>
    </lineage>
</organism>
<sequence>MEKDPATPLLIGREFLATASAVIDCKKAKITVGEGITRSISGVKEIDLGDKEVPYWTTLGKIESYRPQPSTNGIGSRSPYFAKKHFMDYHMPGEWEISREAELNPFKDVLVFRKMVEFLRVTPINLKGNMWDSKESIEKRIDWKMPPKEGDGACHIMIE</sequence>